<sequence length="162" mass="18292">MQSEHESVKLGRKDLNVQMHKPSLEKARHGEGEVRTAIEELIENKAEESEDEGRGAGDDEIDGHDQEKSEDEESDEVEDLIDEDDREREDGSEEQESEEMGNQIDDENLSVNQAQYEGDDPSKALMRNNLATTSNEFSSGGLRKLMDERVENTENIELEPGN</sequence>
<proteinExistence type="predicted"/>
<reference evidence="3" key="1">
    <citation type="journal article" date="2019" name="Gigascience">
        <title>De novo genome assembly of the endangered Acer yangbiense, a plant species with extremely small populations endemic to Yunnan Province, China.</title>
        <authorList>
            <person name="Yang J."/>
            <person name="Wariss H.M."/>
            <person name="Tao L."/>
            <person name="Zhang R."/>
            <person name="Yun Q."/>
            <person name="Hollingsworth P."/>
            <person name="Dao Z."/>
            <person name="Luo G."/>
            <person name="Guo H."/>
            <person name="Ma Y."/>
            <person name="Sun W."/>
        </authorList>
    </citation>
    <scope>NUCLEOTIDE SEQUENCE [LARGE SCALE GENOMIC DNA]</scope>
    <source>
        <strain evidence="3">cv. Malutang</strain>
    </source>
</reference>
<evidence type="ECO:0000313" key="2">
    <source>
        <dbReference type="EMBL" id="TXG52587.1"/>
    </source>
</evidence>
<feature type="region of interest" description="Disordered" evidence="1">
    <location>
        <begin position="1"/>
        <end position="127"/>
    </location>
</feature>
<dbReference type="EMBL" id="VAHF01000010">
    <property type="protein sequence ID" value="TXG52587.1"/>
    <property type="molecule type" value="Genomic_DNA"/>
</dbReference>
<keyword evidence="3" id="KW-1185">Reference proteome</keyword>
<gene>
    <name evidence="2" type="ORF">EZV62_021756</name>
</gene>
<feature type="compositionally biased region" description="Basic and acidic residues" evidence="1">
    <location>
        <begin position="22"/>
        <end position="67"/>
    </location>
</feature>
<dbReference type="AlphaFoldDB" id="A0A5C7H6L6"/>
<evidence type="ECO:0000313" key="3">
    <source>
        <dbReference type="Proteomes" id="UP000323000"/>
    </source>
</evidence>
<comment type="caution">
    <text evidence="2">The sequence shown here is derived from an EMBL/GenBank/DDBJ whole genome shotgun (WGS) entry which is preliminary data.</text>
</comment>
<evidence type="ECO:0000256" key="1">
    <source>
        <dbReference type="SAM" id="MobiDB-lite"/>
    </source>
</evidence>
<protein>
    <submittedName>
        <fullName evidence="2">Uncharacterized protein</fullName>
    </submittedName>
</protein>
<feature type="compositionally biased region" description="Acidic residues" evidence="1">
    <location>
        <begin position="68"/>
        <end position="108"/>
    </location>
</feature>
<organism evidence="2 3">
    <name type="scientific">Acer yangbiense</name>
    <dbReference type="NCBI Taxonomy" id="1000413"/>
    <lineage>
        <taxon>Eukaryota</taxon>
        <taxon>Viridiplantae</taxon>
        <taxon>Streptophyta</taxon>
        <taxon>Embryophyta</taxon>
        <taxon>Tracheophyta</taxon>
        <taxon>Spermatophyta</taxon>
        <taxon>Magnoliopsida</taxon>
        <taxon>eudicotyledons</taxon>
        <taxon>Gunneridae</taxon>
        <taxon>Pentapetalae</taxon>
        <taxon>rosids</taxon>
        <taxon>malvids</taxon>
        <taxon>Sapindales</taxon>
        <taxon>Sapindaceae</taxon>
        <taxon>Hippocastanoideae</taxon>
        <taxon>Acereae</taxon>
        <taxon>Acer</taxon>
    </lineage>
</organism>
<dbReference type="Proteomes" id="UP000323000">
    <property type="component" value="Chromosome 10"/>
</dbReference>
<dbReference type="OrthoDB" id="1928179at2759"/>
<accession>A0A5C7H6L6</accession>
<name>A0A5C7H6L6_9ROSI</name>
<feature type="compositionally biased region" description="Basic and acidic residues" evidence="1">
    <location>
        <begin position="1"/>
        <end position="15"/>
    </location>
</feature>